<evidence type="ECO:0000313" key="3">
    <source>
        <dbReference type="EMBL" id="CAF2222854.1"/>
    </source>
</evidence>
<dbReference type="EMBL" id="CAJNRE010020129">
    <property type="protein sequence ID" value="CAF2222854.1"/>
    <property type="molecule type" value="Genomic_DNA"/>
</dbReference>
<evidence type="ECO:0000313" key="2">
    <source>
        <dbReference type="EMBL" id="CAF1470939.1"/>
    </source>
</evidence>
<dbReference type="Proteomes" id="UP000663824">
    <property type="component" value="Unassembled WGS sequence"/>
</dbReference>
<evidence type="ECO:0000313" key="6">
    <source>
        <dbReference type="Proteomes" id="UP000663855"/>
    </source>
</evidence>
<evidence type="ECO:0000256" key="1">
    <source>
        <dbReference type="SAM" id="MobiDB-lite"/>
    </source>
</evidence>
<dbReference type="Proteomes" id="UP000676336">
    <property type="component" value="Unassembled WGS sequence"/>
</dbReference>
<reference evidence="2" key="1">
    <citation type="submission" date="2021-02" db="EMBL/GenBank/DDBJ databases">
        <authorList>
            <person name="Nowell W R."/>
        </authorList>
    </citation>
    <scope>NUCLEOTIDE SEQUENCE</scope>
</reference>
<evidence type="ECO:0000313" key="5">
    <source>
        <dbReference type="EMBL" id="CAF4100206.1"/>
    </source>
</evidence>
<dbReference type="EMBL" id="CAJOBH010007577">
    <property type="protein sequence ID" value="CAF4088265.1"/>
    <property type="molecule type" value="Genomic_DNA"/>
</dbReference>
<dbReference type="AlphaFoldDB" id="A0A815R246"/>
<gene>
    <name evidence="4" type="ORF">BYL167_LOCUS18459</name>
    <name evidence="2" type="ORF">CJN711_LOCUS25657</name>
    <name evidence="3" type="ORF">MBJ925_LOCUS36472</name>
    <name evidence="5" type="ORF">SMN809_LOCUS17299</name>
</gene>
<dbReference type="Proteomes" id="UP000663855">
    <property type="component" value="Unassembled WGS sequence"/>
</dbReference>
<dbReference type="EMBL" id="CAJNOV010011946">
    <property type="protein sequence ID" value="CAF1470939.1"/>
    <property type="molecule type" value="Genomic_DNA"/>
</dbReference>
<dbReference type="EMBL" id="CAJOBI010007966">
    <property type="protein sequence ID" value="CAF4100206.1"/>
    <property type="molecule type" value="Genomic_DNA"/>
</dbReference>
<comment type="caution">
    <text evidence="2">The sequence shown here is derived from an EMBL/GenBank/DDBJ whole genome shotgun (WGS) entry which is preliminary data.</text>
</comment>
<feature type="region of interest" description="Disordered" evidence="1">
    <location>
        <begin position="1"/>
        <end position="32"/>
    </location>
</feature>
<sequence>MGCASSINPSMVSQPDASKRPTSEQSSQVDKVKQYIEASTQTSDIQRVDTGVNTVVEKEKIDNDHSALNNTVSLNTKDPEKCSTIHQVQSQTKLITSTNQLSAFSNPRLCAKPNGEELKWILRDLEAQQFCMMLQQEIFSLGPMAIQEAVDAMKKDKELQILNQHIWDLFEKAKETGDASYFIRAYTAESDFYKILNRTLAKQELDNSDDMDAEEQLQAMMGALFKNLDQVVSRAQAAQSGQQLPILNSNESNWAKLFLRPL</sequence>
<feature type="compositionally biased region" description="Polar residues" evidence="1">
    <location>
        <begin position="1"/>
        <end position="16"/>
    </location>
</feature>
<name>A0A815R246_9BILA</name>
<evidence type="ECO:0000313" key="4">
    <source>
        <dbReference type="EMBL" id="CAF4088265.1"/>
    </source>
</evidence>
<protein>
    <submittedName>
        <fullName evidence="2">Uncharacterized protein</fullName>
    </submittedName>
</protein>
<proteinExistence type="predicted"/>
<organism evidence="2 6">
    <name type="scientific">Rotaria magnacalcarata</name>
    <dbReference type="NCBI Taxonomy" id="392030"/>
    <lineage>
        <taxon>Eukaryota</taxon>
        <taxon>Metazoa</taxon>
        <taxon>Spiralia</taxon>
        <taxon>Gnathifera</taxon>
        <taxon>Rotifera</taxon>
        <taxon>Eurotatoria</taxon>
        <taxon>Bdelloidea</taxon>
        <taxon>Philodinida</taxon>
        <taxon>Philodinidae</taxon>
        <taxon>Rotaria</taxon>
    </lineage>
</organism>
<dbReference type="Proteomes" id="UP000681967">
    <property type="component" value="Unassembled WGS sequence"/>
</dbReference>
<accession>A0A815R246</accession>